<dbReference type="Gene3D" id="3.90.700.10">
    <property type="entry name" value="Succinate dehydrogenase/fumarate reductase flavoprotein, catalytic domain"/>
    <property type="match status" value="1"/>
</dbReference>
<evidence type="ECO:0000256" key="5">
    <source>
        <dbReference type="ARBA" id="ARBA00023002"/>
    </source>
</evidence>
<evidence type="ECO:0000256" key="2">
    <source>
        <dbReference type="ARBA" id="ARBA00022630"/>
    </source>
</evidence>
<keyword evidence="4" id="KW-0521">NADP</keyword>
<dbReference type="OrthoDB" id="7777654at2759"/>
<name>A0A4Y9ZG82_9AGAM</name>
<dbReference type="GO" id="GO:0016491">
    <property type="term" value="F:oxidoreductase activity"/>
    <property type="evidence" value="ECO:0007669"/>
    <property type="project" value="UniProtKB-KW"/>
</dbReference>
<keyword evidence="8" id="KW-1185">Reference proteome</keyword>
<proteinExistence type="predicted"/>
<dbReference type="PANTHER" id="PTHR43400:SF7">
    <property type="entry name" value="FAD-DEPENDENT OXIDOREDUCTASE 2 FAD BINDING DOMAIN-CONTAINING PROTEIN"/>
    <property type="match status" value="1"/>
</dbReference>
<sequence>MSPQTPPPKSSLKLDSVFDLTGRVALVTGGGTGIGLMIAAGLAANGAKVYIGARRIDVLQKVADEYKSTGQGTLIPVALDVTKRDSITAAKKVIEEQEGKLHILVNNAGAVGPRTPFLNDPQAPENKDAETFGNALFNDDGFEEWGSLYAINTFSVYYVTSAFLGLLAKGSADIGGPFTSSVVNITSISGSLKLAQNHLCYNSSKAAASHLTKMMSTEFALHKIPVRVNAVSPGVYSSEMTLDDVVSPEDVASIAQSLIPVPAGRAGLPSEVAGTVIYLSSAAGCYTNGQEIQVDGGYLAFTVLLGCSIGVLQGRIEVNQVVSAISPPHYNALFPDGSKPTLIVAIKKVRKCPSRQALQTNISMSSSTTTIFDCIVIGSGNAGSCAALSAIEHGCTRVLIVEKAPEEWAGGNGYFTAGAHRTVHGGLEDLLPIVTNVPPEMKSKIDVEPYTADQYLEDFRRLCGGRSNAALVKTVVDESRDAVEWLARRVRIPFTLAFNRQAYEVDGRQKFWGGMALSTRDGGKGLIKAHMDALREAGVETWFNSPAVELIKEGDAMTGVIVEKDGERVRLAAKAVVLAAGGYEASLELRSKHIGPAWENARVRGTPYNTGDGINMAVTVGAKLAGDWQGCHATCWDANAPAHTGDRVLSNQFTKSGYPLGIMVNAKGERFVDEGEDFRNYTYARFGKEILRQPGGYAFQIWDQKVITWLRVEEYGDGIVEKIWADSMEELAEKLLAYGLESKVAFVDTVTSYNDAIQRFQASHSDVRWDPAVKDGLSTDGLPLPKSNWALSLDKPPFLAVKVACGITFTFGGIAVDPETAAVLDEKSGRPIKGLFCTGEMVGGLWFDNYPGGSGLTAGAVFGRKAGRQAGLIATSTI</sequence>
<dbReference type="STRING" id="205917.A0A4Y9ZG82"/>
<evidence type="ECO:0000256" key="1">
    <source>
        <dbReference type="ARBA" id="ARBA00001974"/>
    </source>
</evidence>
<keyword evidence="5" id="KW-0560">Oxidoreductase</keyword>
<evidence type="ECO:0000256" key="4">
    <source>
        <dbReference type="ARBA" id="ARBA00022857"/>
    </source>
</evidence>
<reference evidence="7 8" key="1">
    <citation type="submission" date="2019-02" db="EMBL/GenBank/DDBJ databases">
        <title>Genome sequencing of the rare red list fungi Dentipellis fragilis.</title>
        <authorList>
            <person name="Buettner E."/>
            <person name="Kellner H."/>
        </authorList>
    </citation>
    <scope>NUCLEOTIDE SEQUENCE [LARGE SCALE GENOMIC DNA]</scope>
    <source>
        <strain evidence="7 8">DSM 105465</strain>
    </source>
</reference>
<dbReference type="PRINTS" id="PR00080">
    <property type="entry name" value="SDRFAMILY"/>
</dbReference>
<dbReference type="InterPro" id="IPR002347">
    <property type="entry name" value="SDR_fam"/>
</dbReference>
<dbReference type="InterPro" id="IPR003953">
    <property type="entry name" value="FAD-dep_OxRdtase_2_FAD-bd"/>
</dbReference>
<comment type="cofactor">
    <cofactor evidence="1">
        <name>FAD</name>
        <dbReference type="ChEBI" id="CHEBI:57692"/>
    </cofactor>
</comment>
<dbReference type="Pfam" id="PF00890">
    <property type="entry name" value="FAD_binding_2"/>
    <property type="match status" value="2"/>
</dbReference>
<dbReference type="Gene3D" id="3.50.50.60">
    <property type="entry name" value="FAD/NAD(P)-binding domain"/>
    <property type="match status" value="1"/>
</dbReference>
<dbReference type="Pfam" id="PF00106">
    <property type="entry name" value="adh_short"/>
    <property type="match status" value="1"/>
</dbReference>
<dbReference type="Proteomes" id="UP000298327">
    <property type="component" value="Unassembled WGS sequence"/>
</dbReference>
<protein>
    <recommendedName>
        <fullName evidence="6">FAD-dependent oxidoreductase 2 FAD-binding domain-containing protein</fullName>
    </recommendedName>
</protein>
<comment type="caution">
    <text evidence="7">The sequence shown here is derived from an EMBL/GenBank/DDBJ whole genome shotgun (WGS) entry which is preliminary data.</text>
</comment>
<organism evidence="7 8">
    <name type="scientific">Dentipellis fragilis</name>
    <dbReference type="NCBI Taxonomy" id="205917"/>
    <lineage>
        <taxon>Eukaryota</taxon>
        <taxon>Fungi</taxon>
        <taxon>Dikarya</taxon>
        <taxon>Basidiomycota</taxon>
        <taxon>Agaricomycotina</taxon>
        <taxon>Agaricomycetes</taxon>
        <taxon>Russulales</taxon>
        <taxon>Hericiaceae</taxon>
        <taxon>Dentipellis</taxon>
    </lineage>
</organism>
<accession>A0A4Y9ZG82</accession>
<dbReference type="InterPro" id="IPR050315">
    <property type="entry name" value="FAD-oxidoreductase_2"/>
</dbReference>
<evidence type="ECO:0000313" key="7">
    <source>
        <dbReference type="EMBL" id="TFY72821.1"/>
    </source>
</evidence>
<keyword evidence="2" id="KW-0285">Flavoprotein</keyword>
<dbReference type="InterPro" id="IPR020904">
    <property type="entry name" value="Sc_DH/Rdtase_CS"/>
</dbReference>
<dbReference type="PRINTS" id="PR00081">
    <property type="entry name" value="GDHRDH"/>
</dbReference>
<gene>
    <name evidence="7" type="ORF">EVG20_g168</name>
</gene>
<dbReference type="Gene3D" id="3.40.50.720">
    <property type="entry name" value="NAD(P)-binding Rossmann-like Domain"/>
    <property type="match status" value="1"/>
</dbReference>
<dbReference type="NCBIfam" id="NF006130">
    <property type="entry name" value="PRK08274.1"/>
    <property type="match status" value="1"/>
</dbReference>
<dbReference type="InterPro" id="IPR027477">
    <property type="entry name" value="Succ_DH/fumarate_Rdtase_cat_sf"/>
</dbReference>
<evidence type="ECO:0000313" key="8">
    <source>
        <dbReference type="Proteomes" id="UP000298327"/>
    </source>
</evidence>
<dbReference type="InterPro" id="IPR036188">
    <property type="entry name" value="FAD/NAD-bd_sf"/>
</dbReference>
<dbReference type="CDD" id="cd05233">
    <property type="entry name" value="SDR_c"/>
    <property type="match status" value="1"/>
</dbReference>
<feature type="domain" description="FAD-dependent oxidoreductase 2 FAD-binding" evidence="6">
    <location>
        <begin position="452"/>
        <end position="854"/>
    </location>
</feature>
<feature type="domain" description="FAD-dependent oxidoreductase 2 FAD-binding" evidence="6">
    <location>
        <begin position="373"/>
        <end position="411"/>
    </location>
</feature>
<keyword evidence="3" id="KW-0274">FAD</keyword>
<dbReference type="SUPFAM" id="SSF51905">
    <property type="entry name" value="FAD/NAD(P)-binding domain"/>
    <property type="match status" value="1"/>
</dbReference>
<dbReference type="AlphaFoldDB" id="A0A4Y9ZG82"/>
<evidence type="ECO:0000256" key="3">
    <source>
        <dbReference type="ARBA" id="ARBA00022827"/>
    </source>
</evidence>
<dbReference type="SUPFAM" id="SSF56425">
    <property type="entry name" value="Succinate dehydrogenase/fumarate reductase flavoprotein, catalytic domain"/>
    <property type="match status" value="1"/>
</dbReference>
<dbReference type="SUPFAM" id="SSF51735">
    <property type="entry name" value="NAD(P)-binding Rossmann-fold domains"/>
    <property type="match status" value="1"/>
</dbReference>
<dbReference type="PANTHER" id="PTHR43400">
    <property type="entry name" value="FUMARATE REDUCTASE"/>
    <property type="match status" value="1"/>
</dbReference>
<evidence type="ECO:0000259" key="6">
    <source>
        <dbReference type="Pfam" id="PF00890"/>
    </source>
</evidence>
<dbReference type="EMBL" id="SEOQ01000004">
    <property type="protein sequence ID" value="TFY72821.1"/>
    <property type="molecule type" value="Genomic_DNA"/>
</dbReference>
<dbReference type="InterPro" id="IPR036291">
    <property type="entry name" value="NAD(P)-bd_dom_sf"/>
</dbReference>
<dbReference type="PROSITE" id="PS00061">
    <property type="entry name" value="ADH_SHORT"/>
    <property type="match status" value="1"/>
</dbReference>